<protein>
    <submittedName>
        <fullName evidence="1">Uncharacterized protein</fullName>
    </submittedName>
</protein>
<organism evidence="1">
    <name type="scientific">Anguilla anguilla</name>
    <name type="common">European freshwater eel</name>
    <name type="synonym">Muraena anguilla</name>
    <dbReference type="NCBI Taxonomy" id="7936"/>
    <lineage>
        <taxon>Eukaryota</taxon>
        <taxon>Metazoa</taxon>
        <taxon>Chordata</taxon>
        <taxon>Craniata</taxon>
        <taxon>Vertebrata</taxon>
        <taxon>Euteleostomi</taxon>
        <taxon>Actinopterygii</taxon>
        <taxon>Neopterygii</taxon>
        <taxon>Teleostei</taxon>
        <taxon>Anguilliformes</taxon>
        <taxon>Anguillidae</taxon>
        <taxon>Anguilla</taxon>
    </lineage>
</organism>
<evidence type="ECO:0000313" key="1">
    <source>
        <dbReference type="EMBL" id="JAH29225.1"/>
    </source>
</evidence>
<name>A0A0E9RLA6_ANGAN</name>
<proteinExistence type="predicted"/>
<dbReference type="EMBL" id="GBXM01079352">
    <property type="protein sequence ID" value="JAH29225.1"/>
    <property type="molecule type" value="Transcribed_RNA"/>
</dbReference>
<reference evidence="1" key="2">
    <citation type="journal article" date="2015" name="Fish Shellfish Immunol.">
        <title>Early steps in the European eel (Anguilla anguilla)-Vibrio vulnificus interaction in the gills: Role of the RtxA13 toxin.</title>
        <authorList>
            <person name="Callol A."/>
            <person name="Pajuelo D."/>
            <person name="Ebbesson L."/>
            <person name="Teles M."/>
            <person name="MacKenzie S."/>
            <person name="Amaro C."/>
        </authorList>
    </citation>
    <scope>NUCLEOTIDE SEQUENCE</scope>
</reference>
<reference evidence="1" key="1">
    <citation type="submission" date="2014-11" db="EMBL/GenBank/DDBJ databases">
        <authorList>
            <person name="Amaro Gonzalez C."/>
        </authorList>
    </citation>
    <scope>NUCLEOTIDE SEQUENCE</scope>
</reference>
<sequence>MNCTVASQTTICSTL</sequence>
<accession>A0A0E9RLA6</accession>